<organism evidence="8 9">
    <name type="scientific">Candidatus Pedobacter colombiensis</name>
    <dbReference type="NCBI Taxonomy" id="3121371"/>
    <lineage>
        <taxon>Bacteria</taxon>
        <taxon>Pseudomonadati</taxon>
        <taxon>Bacteroidota</taxon>
        <taxon>Sphingobacteriia</taxon>
        <taxon>Sphingobacteriales</taxon>
        <taxon>Sphingobacteriaceae</taxon>
        <taxon>Pedobacter</taxon>
    </lineage>
</organism>
<dbReference type="EMBL" id="CP119313">
    <property type="protein sequence ID" value="WEK19683.1"/>
    <property type="molecule type" value="Genomic_DNA"/>
</dbReference>
<evidence type="ECO:0000313" key="9">
    <source>
        <dbReference type="Proteomes" id="UP001214530"/>
    </source>
</evidence>
<evidence type="ECO:0000256" key="5">
    <source>
        <dbReference type="ARBA" id="ARBA00048200"/>
    </source>
</evidence>
<dbReference type="Proteomes" id="UP001214530">
    <property type="component" value="Chromosome"/>
</dbReference>
<evidence type="ECO:0000256" key="3">
    <source>
        <dbReference type="ARBA" id="ARBA00012929"/>
    </source>
</evidence>
<name>A0AAJ6B907_9SPHI</name>
<dbReference type="GO" id="GO:0008831">
    <property type="term" value="F:dTDP-4-dehydrorhamnose reductase activity"/>
    <property type="evidence" value="ECO:0007669"/>
    <property type="project" value="UniProtKB-EC"/>
</dbReference>
<comment type="catalytic activity">
    <reaction evidence="5">
        <text>dTDP-beta-L-rhamnose + NADP(+) = dTDP-4-dehydro-beta-L-rhamnose + NADPH + H(+)</text>
        <dbReference type="Rhea" id="RHEA:21796"/>
        <dbReference type="ChEBI" id="CHEBI:15378"/>
        <dbReference type="ChEBI" id="CHEBI:57510"/>
        <dbReference type="ChEBI" id="CHEBI:57783"/>
        <dbReference type="ChEBI" id="CHEBI:58349"/>
        <dbReference type="ChEBI" id="CHEBI:62830"/>
        <dbReference type="EC" id="1.1.1.133"/>
    </reaction>
</comment>
<dbReference type="InterPro" id="IPR029903">
    <property type="entry name" value="RmlD-like-bd"/>
</dbReference>
<accession>A0AAJ6B907</accession>
<dbReference type="AlphaFoldDB" id="A0AAJ6B907"/>
<evidence type="ECO:0000259" key="7">
    <source>
        <dbReference type="Pfam" id="PF04321"/>
    </source>
</evidence>
<gene>
    <name evidence="8" type="ORF">P0Y49_00745</name>
</gene>
<dbReference type="InterPro" id="IPR005913">
    <property type="entry name" value="dTDP_dehydrorham_reduct"/>
</dbReference>
<proteinExistence type="inferred from homology"/>
<dbReference type="Gene3D" id="3.40.50.720">
    <property type="entry name" value="NAD(P)-binding Rossmann-like Domain"/>
    <property type="match status" value="1"/>
</dbReference>
<evidence type="ECO:0000256" key="6">
    <source>
        <dbReference type="RuleBase" id="RU364082"/>
    </source>
</evidence>
<dbReference type="GO" id="GO:0019305">
    <property type="term" value="P:dTDP-rhamnose biosynthetic process"/>
    <property type="evidence" value="ECO:0007669"/>
    <property type="project" value="TreeGrafter"/>
</dbReference>
<dbReference type="EC" id="1.1.1.133" evidence="3 6"/>
<dbReference type="InterPro" id="IPR036291">
    <property type="entry name" value="NAD(P)-bd_dom_sf"/>
</dbReference>
<evidence type="ECO:0000256" key="4">
    <source>
        <dbReference type="ARBA" id="ARBA00017099"/>
    </source>
</evidence>
<feature type="domain" description="RmlD-like substrate binding" evidence="7">
    <location>
        <begin position="6"/>
        <end position="243"/>
    </location>
</feature>
<sequence>MEQVKKVLIIGSKGMAGHVIYNFLKINTAFDVIDIARRSEFHIPNYELDITDFFALSKVFEKERPNYVINCIGVLNKDAEDHPDKAVLLNSYFPHFLAKCGNELRFRVIHISTDCVFNGKKGGYDETSEKDGIGFYAQSKALGEIAYGNNLTIRTSIIGPELKSDGIGLFNWFMQQSGQIKGYRQAFWTGVTTIQLAKAIVAAINQNLTGLHHLVNGMKINKYDLTNIFRIVFHKNDITIEPYDDYKVDKSLLKTDDTFKHFVPSYELMIEEMKEWMLKFNDLYSHYKF</sequence>
<evidence type="ECO:0000313" key="8">
    <source>
        <dbReference type="EMBL" id="WEK19683.1"/>
    </source>
</evidence>
<protein>
    <recommendedName>
        <fullName evidence="4 6">dTDP-4-dehydrorhamnose reductase</fullName>
        <ecNumber evidence="3 6">1.1.1.133</ecNumber>
    </recommendedName>
</protein>
<comment type="function">
    <text evidence="6">Catalyzes the reduction of dTDP-6-deoxy-L-lyxo-4-hexulose to yield dTDP-L-rhamnose.</text>
</comment>
<keyword evidence="6" id="KW-0521">NADP</keyword>
<dbReference type="Gene3D" id="3.90.25.10">
    <property type="entry name" value="UDP-galactose 4-epimerase, domain 1"/>
    <property type="match status" value="1"/>
</dbReference>
<evidence type="ECO:0000256" key="1">
    <source>
        <dbReference type="ARBA" id="ARBA00004781"/>
    </source>
</evidence>
<reference evidence="8" key="1">
    <citation type="submission" date="2023-03" db="EMBL/GenBank/DDBJ databases">
        <title>Andean soil-derived lignocellulolytic bacterial consortium as a source of novel taxa and putative plastic-active enzymes.</title>
        <authorList>
            <person name="Diaz-Garcia L."/>
            <person name="Chuvochina M."/>
            <person name="Feuerriegel G."/>
            <person name="Bunk B."/>
            <person name="Sproer C."/>
            <person name="Streit W.R."/>
            <person name="Rodriguez L.M."/>
            <person name="Overmann J."/>
            <person name="Jimenez D.J."/>
        </authorList>
    </citation>
    <scope>NUCLEOTIDE SEQUENCE</scope>
    <source>
        <strain evidence="8">MAG 3858</strain>
    </source>
</reference>
<dbReference type="Pfam" id="PF04321">
    <property type="entry name" value="RmlD_sub_bind"/>
    <property type="match status" value="1"/>
</dbReference>
<dbReference type="PANTHER" id="PTHR10491:SF4">
    <property type="entry name" value="METHIONINE ADENOSYLTRANSFERASE 2 SUBUNIT BETA"/>
    <property type="match status" value="1"/>
</dbReference>
<comment type="similarity">
    <text evidence="2 6">Belongs to the dTDP-4-dehydrorhamnose reductase family.</text>
</comment>
<evidence type="ECO:0000256" key="2">
    <source>
        <dbReference type="ARBA" id="ARBA00010944"/>
    </source>
</evidence>
<dbReference type="GO" id="GO:0005829">
    <property type="term" value="C:cytosol"/>
    <property type="evidence" value="ECO:0007669"/>
    <property type="project" value="TreeGrafter"/>
</dbReference>
<comment type="pathway">
    <text evidence="1 6">Carbohydrate biosynthesis; dTDP-L-rhamnose biosynthesis.</text>
</comment>
<keyword evidence="6" id="KW-0560">Oxidoreductase</keyword>
<dbReference type="CDD" id="cd05254">
    <property type="entry name" value="dTDP_HR_like_SDR_e"/>
    <property type="match status" value="1"/>
</dbReference>
<dbReference type="PANTHER" id="PTHR10491">
    <property type="entry name" value="DTDP-4-DEHYDRORHAMNOSE REDUCTASE"/>
    <property type="match status" value="1"/>
</dbReference>
<dbReference type="SUPFAM" id="SSF51735">
    <property type="entry name" value="NAD(P)-binding Rossmann-fold domains"/>
    <property type="match status" value="1"/>
</dbReference>